<evidence type="ECO:0000256" key="2">
    <source>
        <dbReference type="ARBA" id="ARBA00022603"/>
    </source>
</evidence>
<dbReference type="SUPFAM" id="SSF53335">
    <property type="entry name" value="S-adenosyl-L-methionine-dependent methyltransferases"/>
    <property type="match status" value="1"/>
</dbReference>
<evidence type="ECO:0000313" key="7">
    <source>
        <dbReference type="Proteomes" id="UP001646157"/>
    </source>
</evidence>
<evidence type="ECO:0000256" key="3">
    <source>
        <dbReference type="ARBA" id="ARBA00022679"/>
    </source>
</evidence>
<sequence>MNSIYKRLDSQRPAYTVTGSDGTHMYHWNEPHALTNRERARLQTFLDDFVFCGNKEQVRKQIGMAVPPEGAQVVFEAILKSFAGIDYDYVSPSTKLQIENLRGQRRVPNCGLIAKREKYATGFCAYAFL</sequence>
<keyword evidence="5" id="KW-0680">Restriction system</keyword>
<dbReference type="EC" id="2.1.1.37" evidence="1"/>
<dbReference type="InterPro" id="IPR001525">
    <property type="entry name" value="C5_MeTfrase"/>
</dbReference>
<accession>A0ABS2NC09</accession>
<dbReference type="EMBL" id="JAFBDZ010000002">
    <property type="protein sequence ID" value="MBM7585368.1"/>
    <property type="molecule type" value="Genomic_DNA"/>
</dbReference>
<gene>
    <name evidence="6" type="ORF">JOC86_001910</name>
</gene>
<evidence type="ECO:0000313" key="6">
    <source>
        <dbReference type="EMBL" id="MBM7585368.1"/>
    </source>
</evidence>
<keyword evidence="7" id="KW-1185">Reference proteome</keyword>
<dbReference type="InterPro" id="IPR029063">
    <property type="entry name" value="SAM-dependent_MTases_sf"/>
</dbReference>
<dbReference type="PANTHER" id="PTHR10629:SF52">
    <property type="entry name" value="DNA (CYTOSINE-5)-METHYLTRANSFERASE 1"/>
    <property type="match status" value="1"/>
</dbReference>
<keyword evidence="3" id="KW-0808">Transferase</keyword>
<evidence type="ECO:0000256" key="5">
    <source>
        <dbReference type="ARBA" id="ARBA00022747"/>
    </source>
</evidence>
<dbReference type="InterPro" id="IPR050390">
    <property type="entry name" value="C5-Methyltransferase"/>
</dbReference>
<organism evidence="6 7">
    <name type="scientific">Rossellomorea pakistanensis</name>
    <dbReference type="NCBI Taxonomy" id="992288"/>
    <lineage>
        <taxon>Bacteria</taxon>
        <taxon>Bacillati</taxon>
        <taxon>Bacillota</taxon>
        <taxon>Bacilli</taxon>
        <taxon>Bacillales</taxon>
        <taxon>Bacillaceae</taxon>
        <taxon>Rossellomorea</taxon>
    </lineage>
</organism>
<keyword evidence="2" id="KW-0489">Methyltransferase</keyword>
<dbReference type="Proteomes" id="UP001646157">
    <property type="component" value="Unassembled WGS sequence"/>
</dbReference>
<comment type="caution">
    <text evidence="6">The sequence shown here is derived from an EMBL/GenBank/DDBJ whole genome shotgun (WGS) entry which is preliminary data.</text>
</comment>
<evidence type="ECO:0000256" key="1">
    <source>
        <dbReference type="ARBA" id="ARBA00011975"/>
    </source>
</evidence>
<dbReference type="Gene3D" id="3.90.120.10">
    <property type="entry name" value="DNA Methylase, subunit A, domain 2"/>
    <property type="match status" value="1"/>
</dbReference>
<protein>
    <recommendedName>
        <fullName evidence="1">DNA (cytosine-5-)-methyltransferase</fullName>
        <ecNumber evidence="1">2.1.1.37</ecNumber>
    </recommendedName>
</protein>
<name>A0ABS2NC09_9BACI</name>
<keyword evidence="4" id="KW-0949">S-adenosyl-L-methionine</keyword>
<dbReference type="PANTHER" id="PTHR10629">
    <property type="entry name" value="CYTOSINE-SPECIFIC METHYLTRANSFERASE"/>
    <property type="match status" value="1"/>
</dbReference>
<reference evidence="6 7" key="1">
    <citation type="submission" date="2021-01" db="EMBL/GenBank/DDBJ databases">
        <title>Genomic Encyclopedia of Type Strains, Phase IV (KMG-IV): sequencing the most valuable type-strain genomes for metagenomic binning, comparative biology and taxonomic classification.</title>
        <authorList>
            <person name="Goeker M."/>
        </authorList>
    </citation>
    <scope>NUCLEOTIDE SEQUENCE [LARGE SCALE GENOMIC DNA]</scope>
    <source>
        <strain evidence="6 7">DSM 24834</strain>
    </source>
</reference>
<proteinExistence type="predicted"/>
<evidence type="ECO:0000256" key="4">
    <source>
        <dbReference type="ARBA" id="ARBA00022691"/>
    </source>
</evidence>
<dbReference type="Pfam" id="PF00145">
    <property type="entry name" value="DNA_methylase"/>
    <property type="match status" value="1"/>
</dbReference>